<dbReference type="InterPro" id="IPR008767">
    <property type="entry name" value="Phage_SPP1_head-tail_adaptor"/>
</dbReference>
<dbReference type="Pfam" id="PF05521">
    <property type="entry name" value="Phage_HCP"/>
    <property type="match status" value="1"/>
</dbReference>
<accession>A0A8S5PP23</accession>
<protein>
    <submittedName>
        <fullName evidence="1">Putative head tail adaptor</fullName>
    </submittedName>
</protein>
<sequence length="109" mass="12648">MKASNLTQRIQIERPIIRRDDYGAEIIEWQPESTVWANIRFPSGKEYQAGGVDLNSVAASFRIRLNRRIHHQMRIIFRGQIYAILAILHDEQNREYTDIVANLQAGEGK</sequence>
<organism evidence="1">
    <name type="scientific">Siphoviridae sp. ctbLB3</name>
    <dbReference type="NCBI Taxonomy" id="2825565"/>
    <lineage>
        <taxon>Viruses</taxon>
        <taxon>Duplodnaviria</taxon>
        <taxon>Heunggongvirae</taxon>
        <taxon>Uroviricota</taxon>
        <taxon>Caudoviricetes</taxon>
    </lineage>
</organism>
<proteinExistence type="predicted"/>
<evidence type="ECO:0000313" key="1">
    <source>
        <dbReference type="EMBL" id="DAE07956.1"/>
    </source>
</evidence>
<dbReference type="NCBIfam" id="TIGR01563">
    <property type="entry name" value="gp16_SPP1"/>
    <property type="match status" value="1"/>
</dbReference>
<dbReference type="InterPro" id="IPR038666">
    <property type="entry name" value="SSP1_head-tail_sf"/>
</dbReference>
<reference evidence="1" key="1">
    <citation type="journal article" date="2021" name="Proc. Natl. Acad. Sci. U.S.A.">
        <title>A Catalog of Tens of Thousands of Viruses from Human Metagenomes Reveals Hidden Associations with Chronic Diseases.</title>
        <authorList>
            <person name="Tisza M.J."/>
            <person name="Buck C.B."/>
        </authorList>
    </citation>
    <scope>NUCLEOTIDE SEQUENCE</scope>
    <source>
        <strain evidence="1">CtbLB3</strain>
    </source>
</reference>
<name>A0A8S5PP23_9CAUD</name>
<dbReference type="EMBL" id="BK015460">
    <property type="protein sequence ID" value="DAE07956.1"/>
    <property type="molecule type" value="Genomic_DNA"/>
</dbReference>
<dbReference type="Gene3D" id="2.40.10.270">
    <property type="entry name" value="Bacteriophage SPP1 head-tail adaptor protein"/>
    <property type="match status" value="1"/>
</dbReference>